<accession>A0A9K3D0K2</accession>
<protein>
    <submittedName>
        <fullName evidence="1">Uncharacterized protein</fullName>
    </submittedName>
</protein>
<name>A0A9K3D0K2_9EUKA</name>
<reference evidence="1 2" key="1">
    <citation type="journal article" date="2018" name="PLoS ONE">
        <title>The draft genome of Kipferlia bialata reveals reductive genome evolution in fornicate parasites.</title>
        <authorList>
            <person name="Tanifuji G."/>
            <person name="Takabayashi S."/>
            <person name="Kume K."/>
            <person name="Takagi M."/>
            <person name="Nakayama T."/>
            <person name="Kamikawa R."/>
            <person name="Inagaki Y."/>
            <person name="Hashimoto T."/>
        </authorList>
    </citation>
    <scope>NUCLEOTIDE SEQUENCE [LARGE SCALE GENOMIC DNA]</scope>
    <source>
        <strain evidence="1">NY0173</strain>
    </source>
</reference>
<comment type="caution">
    <text evidence="1">The sequence shown here is derived from an EMBL/GenBank/DDBJ whole genome shotgun (WGS) entry which is preliminary data.</text>
</comment>
<gene>
    <name evidence="1" type="ORF">KIPB_007043</name>
</gene>
<sequence>MPVSLPHPRAELLLDADLLKLGKERPTKEGERVRQDTLGAMTVGLSAHLDRVLPPFGYQGDSPLKQAEQQRLKDCLRIIRKKCICGLVPADVFLFTKLRHIIRPQVSNGRKRGPFYTHLIYDAIGTLADAAGAEEGSMSASIMYQCTAVDGYRFGDIVGEMCSILDGFSLDRHKQPLLKASLSLLCNLLCLRVRGQTNPISPYLSETDHQRPLATLYRLVQHPDFGKGEWQPKDIIMGLTRVLLAPENPSPQRRINGNGNSKHQDVSAILSHPLFTYILDPVRCYDHSNTDALRSLLIASITVQWDDAMPHSAMPYIVAVQGTFDLLMGMPHNRGDATEDEAFSQLCARLVSHFIDSKGVLRGSQSNALRTCDSFIKNRLASMPGPRVHGVPQSLVDTLTRCSQECALMEGQDAVFVRQAVSAFLGTYLPSHVPPSVGAIQVERVPNTPFGRVCPSACVSLGDNRCLILVRLKGSTQATLYTARLSKGIGGERSILSIKPLPPPCDSGGGRAVIDGRCRNAVHIGGKVYFQSNRWSLHPDSHWLAGQMCVFSMDSNKWETITPGLGEPWPVFGDSSAMCKVSETELFALGWSPDTNFKKGKHHVESSILERHGPASGWIFNTETRKWKKCPPPPPLVGAHWEVSATRVGSAVHVFGLDPTDPTIQYHSCYTMPTQEEPEGRWTVKGMGRGGLAVKGVSDNLALSIDSTSTVLGYNTMSDKWSVPLGRLSPEYIVQPTQTPPMCGDPSTFRGYASCMLNRDTLLVFGEYYPESSDSDTCRDPEAYLVHIVTDRLRDACIE</sequence>
<keyword evidence="2" id="KW-1185">Reference proteome</keyword>
<dbReference type="AlphaFoldDB" id="A0A9K3D0K2"/>
<organism evidence="1 2">
    <name type="scientific">Kipferlia bialata</name>
    <dbReference type="NCBI Taxonomy" id="797122"/>
    <lineage>
        <taxon>Eukaryota</taxon>
        <taxon>Metamonada</taxon>
        <taxon>Carpediemonas-like organisms</taxon>
        <taxon>Kipferlia</taxon>
    </lineage>
</organism>
<dbReference type="Gene3D" id="2.120.10.80">
    <property type="entry name" value="Kelch-type beta propeller"/>
    <property type="match status" value="1"/>
</dbReference>
<dbReference type="Proteomes" id="UP000265618">
    <property type="component" value="Unassembled WGS sequence"/>
</dbReference>
<dbReference type="SUPFAM" id="SSF50965">
    <property type="entry name" value="Galactose oxidase, central domain"/>
    <property type="match status" value="1"/>
</dbReference>
<dbReference type="InterPro" id="IPR011043">
    <property type="entry name" value="Gal_Oxase/kelch_b-propeller"/>
</dbReference>
<evidence type="ECO:0000313" key="1">
    <source>
        <dbReference type="EMBL" id="GIQ85390.1"/>
    </source>
</evidence>
<dbReference type="InterPro" id="IPR015915">
    <property type="entry name" value="Kelch-typ_b-propeller"/>
</dbReference>
<dbReference type="EMBL" id="BDIP01001917">
    <property type="protein sequence ID" value="GIQ85390.1"/>
    <property type="molecule type" value="Genomic_DNA"/>
</dbReference>
<proteinExistence type="predicted"/>
<evidence type="ECO:0000313" key="2">
    <source>
        <dbReference type="Proteomes" id="UP000265618"/>
    </source>
</evidence>